<dbReference type="InterPro" id="IPR056924">
    <property type="entry name" value="SH3_Tf2-1"/>
</dbReference>
<evidence type="ECO:0000259" key="1">
    <source>
        <dbReference type="Pfam" id="PF24626"/>
    </source>
</evidence>
<gene>
    <name evidence="2" type="ORF">LE_TR4488_c16_g1_i1_g.14872</name>
</gene>
<sequence length="78" mass="8862">MRVNQNLEQKYYGPYKILDKCGKVAYKLELLSTSRIHPVFHVSQLKLHVGDVLVSTQLPTIISNVEQSSGRTESSLKF</sequence>
<name>A0A1J3GH58_NOCCA</name>
<protein>
    <recommendedName>
        <fullName evidence="1">Tf2-1-like SH3-like domain-containing protein</fullName>
    </recommendedName>
</protein>
<organism evidence="2">
    <name type="scientific">Noccaea caerulescens</name>
    <name type="common">Alpine penny-cress</name>
    <name type="synonym">Thlaspi caerulescens</name>
    <dbReference type="NCBI Taxonomy" id="107243"/>
    <lineage>
        <taxon>Eukaryota</taxon>
        <taxon>Viridiplantae</taxon>
        <taxon>Streptophyta</taxon>
        <taxon>Embryophyta</taxon>
        <taxon>Tracheophyta</taxon>
        <taxon>Spermatophyta</taxon>
        <taxon>Magnoliopsida</taxon>
        <taxon>eudicotyledons</taxon>
        <taxon>Gunneridae</taxon>
        <taxon>Pentapetalae</taxon>
        <taxon>rosids</taxon>
        <taxon>malvids</taxon>
        <taxon>Brassicales</taxon>
        <taxon>Brassicaceae</taxon>
        <taxon>Coluteocarpeae</taxon>
        <taxon>Noccaea</taxon>
    </lineage>
</organism>
<evidence type="ECO:0000313" key="2">
    <source>
        <dbReference type="EMBL" id="JAU53540.1"/>
    </source>
</evidence>
<reference evidence="2" key="1">
    <citation type="submission" date="2016-07" db="EMBL/GenBank/DDBJ databases">
        <title>De novo transcriptome assembly of four accessions of the metal hyperaccumulator plant Noccaea caerulescens.</title>
        <authorList>
            <person name="Blande D."/>
            <person name="Halimaa P."/>
            <person name="Tervahauta A.I."/>
            <person name="Aarts M.G."/>
            <person name="Karenlampi S.O."/>
        </authorList>
    </citation>
    <scope>NUCLEOTIDE SEQUENCE</scope>
</reference>
<dbReference type="AlphaFoldDB" id="A0A1J3GH58"/>
<feature type="domain" description="Tf2-1-like SH3-like" evidence="1">
    <location>
        <begin position="3"/>
        <end position="47"/>
    </location>
</feature>
<proteinExistence type="predicted"/>
<accession>A0A1J3GH58</accession>
<dbReference type="PANTHER" id="PTHR46148:SF52">
    <property type="entry name" value="OS04G0603800 PROTEIN"/>
    <property type="match status" value="1"/>
</dbReference>
<dbReference type="Pfam" id="PF24626">
    <property type="entry name" value="SH3_Tf2-1"/>
    <property type="match status" value="1"/>
</dbReference>
<dbReference type="EMBL" id="GEVL01023801">
    <property type="protein sequence ID" value="JAU53540.1"/>
    <property type="molecule type" value="Transcribed_RNA"/>
</dbReference>
<dbReference type="PANTHER" id="PTHR46148">
    <property type="entry name" value="CHROMO DOMAIN-CONTAINING PROTEIN"/>
    <property type="match status" value="1"/>
</dbReference>